<dbReference type="InterPro" id="IPR011335">
    <property type="entry name" value="Restrct_endonuc-II-like"/>
</dbReference>
<keyword evidence="3" id="KW-1185">Reference proteome</keyword>
<dbReference type="Pfam" id="PF05685">
    <property type="entry name" value="Uma2"/>
    <property type="match status" value="1"/>
</dbReference>
<keyword evidence="2" id="KW-0378">Hydrolase</keyword>
<accession>A0A7Y0AIR5</accession>
<comment type="caution">
    <text evidence="2">The sequence shown here is derived from an EMBL/GenBank/DDBJ whole genome shotgun (WGS) entry which is preliminary data.</text>
</comment>
<dbReference type="SUPFAM" id="SSF52980">
    <property type="entry name" value="Restriction endonuclease-like"/>
    <property type="match status" value="1"/>
</dbReference>
<evidence type="ECO:0000313" key="2">
    <source>
        <dbReference type="EMBL" id="NML68034.1"/>
    </source>
</evidence>
<dbReference type="PANTHER" id="PTHR34107:SF7">
    <property type="entry name" value="SLR2092 PROTEIN"/>
    <property type="match status" value="1"/>
</dbReference>
<name>A0A7Y0AIR5_9BACT</name>
<keyword evidence="2" id="KW-0540">Nuclease</keyword>
<dbReference type="PANTHER" id="PTHR34107">
    <property type="entry name" value="SLL0198 PROTEIN-RELATED"/>
    <property type="match status" value="1"/>
</dbReference>
<feature type="domain" description="Putative restriction endonuclease" evidence="1">
    <location>
        <begin position="22"/>
        <end position="193"/>
    </location>
</feature>
<keyword evidence="2" id="KW-0255">Endonuclease</keyword>
<dbReference type="RefSeq" id="WP_169533742.1">
    <property type="nucleotide sequence ID" value="NZ_JABBGH010000005.1"/>
</dbReference>
<dbReference type="GO" id="GO:0004519">
    <property type="term" value="F:endonuclease activity"/>
    <property type="evidence" value="ECO:0007669"/>
    <property type="project" value="UniProtKB-KW"/>
</dbReference>
<dbReference type="EMBL" id="JABBGH010000005">
    <property type="protein sequence ID" value="NML68034.1"/>
    <property type="molecule type" value="Genomic_DNA"/>
</dbReference>
<sequence length="201" mass="21997">MSYYPEAPLILHGAVVASFSDDEFFDFCQANPDLRMERTAQGEIIIMTPAGFVSSAQSLEVARQLGNWNKKTKLGRVADSSAGYVLPDGATLSPDASWVSLTKLEDVSLTSRRKFLHLCPEFVVEVISPTDRLADAQAKMAQWLANGAQLGLLLTDSPETAYIYRPGQPVEEMQGFDNELSGEPVLPGFTLDLRELREAAA</sequence>
<organism evidence="2 3">
    <name type="scientific">Hymenobacter polaris</name>
    <dbReference type="NCBI Taxonomy" id="2682546"/>
    <lineage>
        <taxon>Bacteria</taxon>
        <taxon>Pseudomonadati</taxon>
        <taxon>Bacteroidota</taxon>
        <taxon>Cytophagia</taxon>
        <taxon>Cytophagales</taxon>
        <taxon>Hymenobacteraceae</taxon>
        <taxon>Hymenobacter</taxon>
    </lineage>
</organism>
<reference evidence="2 3" key="1">
    <citation type="submission" date="2020-04" db="EMBL/GenBank/DDBJ databases">
        <title>Hymenobacter polaris sp. nov., isolated from Arctic soil.</title>
        <authorList>
            <person name="Dahal R.H."/>
        </authorList>
    </citation>
    <scope>NUCLEOTIDE SEQUENCE [LARGE SCALE GENOMIC DNA]</scope>
    <source>
        <strain evidence="2 3">RP-2-7</strain>
    </source>
</reference>
<proteinExistence type="predicted"/>
<protein>
    <submittedName>
        <fullName evidence="2">Uma2 family endonuclease</fullName>
    </submittedName>
</protein>
<dbReference type="Gene3D" id="3.90.1570.10">
    <property type="entry name" value="tt1808, chain A"/>
    <property type="match status" value="1"/>
</dbReference>
<gene>
    <name evidence="2" type="ORF">HHL22_22785</name>
</gene>
<dbReference type="AlphaFoldDB" id="A0A7Y0AIR5"/>
<dbReference type="InterPro" id="IPR012296">
    <property type="entry name" value="Nuclease_put_TT1808"/>
</dbReference>
<dbReference type="CDD" id="cd06260">
    <property type="entry name" value="DUF820-like"/>
    <property type="match status" value="1"/>
</dbReference>
<evidence type="ECO:0000313" key="3">
    <source>
        <dbReference type="Proteomes" id="UP000559626"/>
    </source>
</evidence>
<dbReference type="InterPro" id="IPR008538">
    <property type="entry name" value="Uma2"/>
</dbReference>
<dbReference type="Proteomes" id="UP000559626">
    <property type="component" value="Unassembled WGS sequence"/>
</dbReference>
<evidence type="ECO:0000259" key="1">
    <source>
        <dbReference type="Pfam" id="PF05685"/>
    </source>
</evidence>